<feature type="transmembrane region" description="Helical" evidence="11">
    <location>
        <begin position="277"/>
        <end position="294"/>
    </location>
</feature>
<dbReference type="PANTHER" id="PTHR43528:SF5">
    <property type="entry name" value="PROLINE_BETAINE TRANSPORTER"/>
    <property type="match status" value="1"/>
</dbReference>
<comment type="similarity">
    <text evidence="2">Belongs to the major facilitator superfamily. Metabolite:H+ Symporter (MHS) family (TC 2.A.1.6) family.</text>
</comment>
<dbReference type="InterPro" id="IPR036259">
    <property type="entry name" value="MFS_trans_sf"/>
</dbReference>
<keyword evidence="3" id="KW-0813">Transport</keyword>
<proteinExistence type="inferred from homology"/>
<dbReference type="CDD" id="cd17367">
    <property type="entry name" value="MFS_KgtP"/>
    <property type="match status" value="1"/>
</dbReference>
<feature type="transmembrane region" description="Helical" evidence="11">
    <location>
        <begin position="87"/>
        <end position="106"/>
    </location>
</feature>
<keyword evidence="4" id="KW-1003">Cell membrane</keyword>
<dbReference type="PANTHER" id="PTHR43528">
    <property type="entry name" value="ALPHA-KETOGLUTARATE PERMEASE"/>
    <property type="match status" value="1"/>
</dbReference>
<feature type="transmembrane region" description="Helical" evidence="11">
    <location>
        <begin position="306"/>
        <end position="326"/>
    </location>
</feature>
<feature type="transmembrane region" description="Helical" evidence="11">
    <location>
        <begin position="367"/>
        <end position="388"/>
    </location>
</feature>
<dbReference type="InterPro" id="IPR020846">
    <property type="entry name" value="MFS_dom"/>
</dbReference>
<dbReference type="Gene3D" id="1.20.1250.20">
    <property type="entry name" value="MFS general substrate transporter like domains"/>
    <property type="match status" value="2"/>
</dbReference>
<accession>A0A0R2F9B2</accession>
<evidence type="ECO:0000256" key="10">
    <source>
        <dbReference type="ARBA" id="ARBA00039918"/>
    </source>
</evidence>
<evidence type="ECO:0000256" key="9">
    <source>
        <dbReference type="ARBA" id="ARBA00037295"/>
    </source>
</evidence>
<comment type="caution">
    <text evidence="13">The sequence shown here is derived from an EMBL/GenBank/DDBJ whole genome shotgun (WGS) entry which is preliminary data.</text>
</comment>
<dbReference type="PROSITE" id="PS00217">
    <property type="entry name" value="SUGAR_TRANSPORT_2"/>
    <property type="match status" value="1"/>
</dbReference>
<dbReference type="EMBL" id="AYZM01000079">
    <property type="protein sequence ID" value="KRN24928.1"/>
    <property type="molecule type" value="Genomic_DNA"/>
</dbReference>
<comment type="function">
    <text evidence="9">May be a proton symporter involved in the uptake of osmolytes such as proline and glycine betaine.</text>
</comment>
<evidence type="ECO:0000313" key="13">
    <source>
        <dbReference type="EMBL" id="KRN24928.1"/>
    </source>
</evidence>
<evidence type="ECO:0000313" key="14">
    <source>
        <dbReference type="Proteomes" id="UP000051442"/>
    </source>
</evidence>
<dbReference type="GO" id="GO:0015293">
    <property type="term" value="F:symporter activity"/>
    <property type="evidence" value="ECO:0007669"/>
    <property type="project" value="UniProtKB-KW"/>
</dbReference>
<protein>
    <recommendedName>
        <fullName evidence="10">Putative proline/betaine transporter</fullName>
    </recommendedName>
</protein>
<keyword evidence="7 11" id="KW-1133">Transmembrane helix</keyword>
<name>A0A0R2F9B2_9LACO</name>
<evidence type="ECO:0000256" key="2">
    <source>
        <dbReference type="ARBA" id="ARBA00008240"/>
    </source>
</evidence>
<dbReference type="PATRIC" id="fig|1423804.4.peg.433"/>
<feature type="transmembrane region" description="Helical" evidence="11">
    <location>
        <begin position="59"/>
        <end position="80"/>
    </location>
</feature>
<evidence type="ECO:0000256" key="3">
    <source>
        <dbReference type="ARBA" id="ARBA00022448"/>
    </source>
</evidence>
<feature type="transmembrane region" description="Helical" evidence="11">
    <location>
        <begin position="332"/>
        <end position="355"/>
    </location>
</feature>
<organism evidence="13 14">
    <name type="scientific">Secundilactobacillus similis DSM 23365 = JCM 2765</name>
    <dbReference type="NCBI Taxonomy" id="1423804"/>
    <lineage>
        <taxon>Bacteria</taxon>
        <taxon>Bacillati</taxon>
        <taxon>Bacillota</taxon>
        <taxon>Bacilli</taxon>
        <taxon>Lactobacillales</taxon>
        <taxon>Lactobacillaceae</taxon>
        <taxon>Secundilactobacillus</taxon>
    </lineage>
</organism>
<reference evidence="13 14" key="1">
    <citation type="journal article" date="2015" name="Genome Announc.">
        <title>Expanding the biotechnology potential of lactobacilli through comparative genomics of 213 strains and associated genera.</title>
        <authorList>
            <person name="Sun Z."/>
            <person name="Harris H.M."/>
            <person name="McCann A."/>
            <person name="Guo C."/>
            <person name="Argimon S."/>
            <person name="Zhang W."/>
            <person name="Yang X."/>
            <person name="Jeffery I.B."/>
            <person name="Cooney J.C."/>
            <person name="Kagawa T.F."/>
            <person name="Liu W."/>
            <person name="Song Y."/>
            <person name="Salvetti E."/>
            <person name="Wrobel A."/>
            <person name="Rasinkangas P."/>
            <person name="Parkhill J."/>
            <person name="Rea M.C."/>
            <person name="O'Sullivan O."/>
            <person name="Ritari J."/>
            <person name="Douillard F.P."/>
            <person name="Paul Ross R."/>
            <person name="Yang R."/>
            <person name="Briner A.E."/>
            <person name="Felis G.E."/>
            <person name="de Vos W.M."/>
            <person name="Barrangou R."/>
            <person name="Klaenhammer T.R."/>
            <person name="Caufield P.W."/>
            <person name="Cui Y."/>
            <person name="Zhang H."/>
            <person name="O'Toole P.W."/>
        </authorList>
    </citation>
    <scope>NUCLEOTIDE SEQUENCE [LARGE SCALE GENOMIC DNA]</scope>
    <source>
        <strain evidence="13 14">DSM 23365</strain>
    </source>
</reference>
<dbReference type="OrthoDB" id="9783227at2"/>
<evidence type="ECO:0000256" key="6">
    <source>
        <dbReference type="ARBA" id="ARBA00022847"/>
    </source>
</evidence>
<dbReference type="GO" id="GO:0005886">
    <property type="term" value="C:plasma membrane"/>
    <property type="evidence" value="ECO:0007669"/>
    <property type="project" value="UniProtKB-SubCell"/>
</dbReference>
<evidence type="ECO:0000256" key="11">
    <source>
        <dbReference type="SAM" id="Phobius"/>
    </source>
</evidence>
<dbReference type="InterPro" id="IPR011701">
    <property type="entry name" value="MFS"/>
</dbReference>
<feature type="transmembrane region" description="Helical" evidence="11">
    <location>
        <begin position="400"/>
        <end position="416"/>
    </location>
</feature>
<evidence type="ECO:0000259" key="12">
    <source>
        <dbReference type="PROSITE" id="PS50850"/>
    </source>
</evidence>
<evidence type="ECO:0000256" key="5">
    <source>
        <dbReference type="ARBA" id="ARBA00022692"/>
    </source>
</evidence>
<dbReference type="FunFam" id="1.20.1250.20:FF:000300">
    <property type="entry name" value="Dicarboxylate MFS transporter"/>
    <property type="match status" value="1"/>
</dbReference>
<feature type="transmembrane region" description="Helical" evidence="11">
    <location>
        <begin position="28"/>
        <end position="47"/>
    </location>
</feature>
<feature type="transmembrane region" description="Helical" evidence="11">
    <location>
        <begin position="230"/>
        <end position="257"/>
    </location>
</feature>
<sequence length="441" mass="48972">MDNPTVKRSERQIAANIFKGSLGNMIEWFDWYVYASFAVYFSVAFFPSENKTAELLSTAAVFAVGFLMRPLGSFIMGRFADRHGRRACLTLSVSIMAVGSLIIAVTPAYRTIGIWSPIILVLTRLFQGLSLGGEYGTSATYLSEMASPKRRGFYSSFQYVTLISGQLVALLVQIVLQRLLTDAQLYAFGWRIPFVIGAFGAVGVLWLRLSMEESDQFTAKNKKSKKAGTLTLLFQYPKQFFTVVGLTFGGTICFYAYTTYLQKFMINTTGLNTRVVSVINFFALLIMLILQPIFGHLSDKIGRKPLLLWFGIGGTLFTVPIFTLLAHVKSAWAAFFLMLAGVVIVSGYTSINAIVKAELFPTEIRALGVGFPYGLTVAIFGGTVEYVALWLRAANLESLFFWYVAFATLVSLFVYWRMIETSHVSTIDADDVAQSTEVQRG</sequence>
<evidence type="ECO:0000256" key="8">
    <source>
        <dbReference type="ARBA" id="ARBA00023136"/>
    </source>
</evidence>
<dbReference type="InterPro" id="IPR005829">
    <property type="entry name" value="Sugar_transporter_CS"/>
</dbReference>
<keyword evidence="8 11" id="KW-0472">Membrane</keyword>
<dbReference type="AlphaFoldDB" id="A0A0R2F9B2"/>
<dbReference type="InterPro" id="IPR051084">
    <property type="entry name" value="H+-coupled_symporters"/>
</dbReference>
<dbReference type="Proteomes" id="UP000051442">
    <property type="component" value="Unassembled WGS sequence"/>
</dbReference>
<evidence type="ECO:0000256" key="7">
    <source>
        <dbReference type="ARBA" id="ARBA00022989"/>
    </source>
</evidence>
<feature type="transmembrane region" description="Helical" evidence="11">
    <location>
        <begin position="153"/>
        <end position="176"/>
    </location>
</feature>
<keyword evidence="5 11" id="KW-0812">Transmembrane</keyword>
<dbReference type="Pfam" id="PF07690">
    <property type="entry name" value="MFS_1"/>
    <property type="match status" value="1"/>
</dbReference>
<keyword evidence="14" id="KW-1185">Reference proteome</keyword>
<feature type="transmembrane region" description="Helical" evidence="11">
    <location>
        <begin position="112"/>
        <end position="132"/>
    </location>
</feature>
<gene>
    <name evidence="13" type="ORF">FD14_GL000396</name>
</gene>
<evidence type="ECO:0000256" key="4">
    <source>
        <dbReference type="ARBA" id="ARBA00022475"/>
    </source>
</evidence>
<dbReference type="FunFam" id="1.20.1250.20:FF:000001">
    <property type="entry name" value="Dicarboxylate MFS transporter"/>
    <property type="match status" value="1"/>
</dbReference>
<feature type="transmembrane region" description="Helical" evidence="11">
    <location>
        <begin position="188"/>
        <end position="209"/>
    </location>
</feature>
<dbReference type="PROSITE" id="PS50850">
    <property type="entry name" value="MFS"/>
    <property type="match status" value="1"/>
</dbReference>
<dbReference type="RefSeq" id="WP_054732407.1">
    <property type="nucleotide sequence ID" value="NZ_AYZM01000079.1"/>
</dbReference>
<evidence type="ECO:0000256" key="1">
    <source>
        <dbReference type="ARBA" id="ARBA00004651"/>
    </source>
</evidence>
<comment type="subcellular location">
    <subcellularLocation>
        <location evidence="1">Cell membrane</location>
        <topology evidence="1">Multi-pass membrane protein</topology>
    </subcellularLocation>
</comment>
<keyword evidence="6" id="KW-0769">Symport</keyword>
<feature type="domain" description="Major facilitator superfamily (MFS) profile" evidence="12">
    <location>
        <begin position="16"/>
        <end position="422"/>
    </location>
</feature>
<dbReference type="SUPFAM" id="SSF103473">
    <property type="entry name" value="MFS general substrate transporter"/>
    <property type="match status" value="1"/>
</dbReference>